<accession>A0A2K8NAJ8</accession>
<reference evidence="2" key="1">
    <citation type="submission" date="2017-11" db="EMBL/GenBank/DDBJ databases">
        <title>Complete Genome Sequence of Kyrpidia sp. Strain EA-1, a thermophilic, hydrogen-oxidizing Bacterium, isolated from the Azores.</title>
        <authorList>
            <person name="Reiner J.E."/>
            <person name="Lapp C.J."/>
            <person name="Bunk B."/>
            <person name="Gescher J."/>
        </authorList>
    </citation>
    <scope>NUCLEOTIDE SEQUENCE [LARGE SCALE GENOMIC DNA]</scope>
    <source>
        <strain evidence="2">EA-1</strain>
    </source>
</reference>
<dbReference type="SUPFAM" id="SSF52317">
    <property type="entry name" value="Class I glutamine amidotransferase-like"/>
    <property type="match status" value="1"/>
</dbReference>
<dbReference type="InterPro" id="IPR044668">
    <property type="entry name" value="PuuD-like"/>
</dbReference>
<dbReference type="PANTHER" id="PTHR43235:SF1">
    <property type="entry name" value="GLUTAMINE AMIDOTRANSFERASE PB2B2.05-RELATED"/>
    <property type="match status" value="1"/>
</dbReference>
<dbReference type="Proteomes" id="UP000231932">
    <property type="component" value="Chromosome"/>
</dbReference>
<protein>
    <submittedName>
        <fullName evidence="1">Peptidase C26</fullName>
    </submittedName>
</protein>
<dbReference type="PANTHER" id="PTHR43235">
    <property type="entry name" value="GLUTAMINE AMIDOTRANSFERASE PB2B2.05-RELATED"/>
    <property type="match status" value="1"/>
</dbReference>
<dbReference type="AlphaFoldDB" id="A0A2K8NAJ8"/>
<dbReference type="PROSITE" id="PS51273">
    <property type="entry name" value="GATASE_TYPE_1"/>
    <property type="match status" value="1"/>
</dbReference>
<dbReference type="InterPro" id="IPR011697">
    <property type="entry name" value="Peptidase_C26"/>
</dbReference>
<dbReference type="InterPro" id="IPR029062">
    <property type="entry name" value="Class_I_gatase-like"/>
</dbReference>
<name>A0A2K8NAJ8_9BACL</name>
<dbReference type="OrthoDB" id="9813383at2"/>
<sequence>MKPWIGVTASLQTGNGDLPGTWVATEYTDAILAAGGVPAIVPLGEAASQNPGQWLERLDGLMLTGGVDVDPAYFGEDPARGLGEVCPERDALELALVEAALLRDLPVLAICRGMQVMNVAAGGTLYQDLATQGKNALQHRQRAPRWHGSHRVEIVPGTRLAEILGRSEARVNSFHHQAVRDVAPGMRVAAKSSDGLVEAMESRRHRFAVAVQWHPEHMWRKDPAQMRLFEAFVQAAADGRESEAGE</sequence>
<keyword evidence="2" id="KW-1185">Reference proteome</keyword>
<dbReference type="EMBL" id="CP024955">
    <property type="protein sequence ID" value="ATY86344.1"/>
    <property type="molecule type" value="Genomic_DNA"/>
</dbReference>
<dbReference type="GO" id="GO:0006598">
    <property type="term" value="P:polyamine catabolic process"/>
    <property type="evidence" value="ECO:0007669"/>
    <property type="project" value="TreeGrafter"/>
</dbReference>
<gene>
    <name evidence="1" type="ORF">CVV65_01115</name>
</gene>
<evidence type="ECO:0000313" key="2">
    <source>
        <dbReference type="Proteomes" id="UP000231932"/>
    </source>
</evidence>
<proteinExistence type="predicted"/>
<dbReference type="GO" id="GO:0033969">
    <property type="term" value="F:gamma-glutamyl-gamma-aminobutyrate hydrolase activity"/>
    <property type="evidence" value="ECO:0007669"/>
    <property type="project" value="TreeGrafter"/>
</dbReference>
<dbReference type="Pfam" id="PF07722">
    <property type="entry name" value="Peptidase_C26"/>
    <property type="match status" value="1"/>
</dbReference>
<dbReference type="CDD" id="cd01745">
    <property type="entry name" value="GATase1_2"/>
    <property type="match status" value="1"/>
</dbReference>
<dbReference type="FunFam" id="3.40.50.880:FF:000030">
    <property type="entry name" value="Gamma-glutamyl-gamma-aminobutyrate hydrolase PuuD"/>
    <property type="match status" value="1"/>
</dbReference>
<organism evidence="1 2">
    <name type="scientific">Kyrpidia spormannii</name>
    <dbReference type="NCBI Taxonomy" id="2055160"/>
    <lineage>
        <taxon>Bacteria</taxon>
        <taxon>Bacillati</taxon>
        <taxon>Bacillota</taxon>
        <taxon>Bacilli</taxon>
        <taxon>Bacillales</taxon>
        <taxon>Alicyclobacillaceae</taxon>
        <taxon>Kyrpidia</taxon>
    </lineage>
</organism>
<dbReference type="KEGG" id="kyr:CVV65_01115"/>
<evidence type="ECO:0000313" key="1">
    <source>
        <dbReference type="EMBL" id="ATY86344.1"/>
    </source>
</evidence>
<dbReference type="GO" id="GO:0005829">
    <property type="term" value="C:cytosol"/>
    <property type="evidence" value="ECO:0007669"/>
    <property type="project" value="TreeGrafter"/>
</dbReference>
<dbReference type="RefSeq" id="WP_100669083.1">
    <property type="nucleotide sequence ID" value="NZ_CP024955.1"/>
</dbReference>
<dbReference type="Gene3D" id="3.40.50.880">
    <property type="match status" value="1"/>
</dbReference>